<evidence type="ECO:0000313" key="5">
    <source>
        <dbReference type="EMBL" id="KGH04283.1"/>
    </source>
</evidence>
<keyword evidence="1" id="KW-0813">Transport</keyword>
<dbReference type="InterPro" id="IPR027417">
    <property type="entry name" value="P-loop_NTPase"/>
</dbReference>
<evidence type="ECO:0000256" key="3">
    <source>
        <dbReference type="ARBA" id="ARBA00022840"/>
    </source>
</evidence>
<comment type="caution">
    <text evidence="5">The sequence shown here is derived from an EMBL/GenBank/DDBJ whole genome shotgun (WGS) entry which is preliminary data.</text>
</comment>
<dbReference type="PROSITE" id="PS50893">
    <property type="entry name" value="ABC_TRANSPORTER_2"/>
    <property type="match status" value="1"/>
</dbReference>
<feature type="domain" description="ABC transporter" evidence="4">
    <location>
        <begin position="13"/>
        <end position="242"/>
    </location>
</feature>
<dbReference type="RefSeq" id="WP_034389510.1">
    <property type="nucleotide sequence ID" value="NZ_AWTO01000003.1"/>
</dbReference>
<dbReference type="GO" id="GO:0016887">
    <property type="term" value="F:ATP hydrolysis activity"/>
    <property type="evidence" value="ECO:0007669"/>
    <property type="project" value="InterPro"/>
</dbReference>
<protein>
    <submittedName>
        <fullName evidence="5">Branched-chain amino acid ABC transporter ATP-binding protein</fullName>
    </submittedName>
</protein>
<keyword evidence="3 5" id="KW-0067">ATP-binding</keyword>
<keyword evidence="6" id="KW-1185">Reference proteome</keyword>
<dbReference type="Proteomes" id="UP000029549">
    <property type="component" value="Unassembled WGS sequence"/>
</dbReference>
<evidence type="ECO:0000256" key="1">
    <source>
        <dbReference type="ARBA" id="ARBA00022448"/>
    </source>
</evidence>
<dbReference type="GO" id="GO:0005886">
    <property type="term" value="C:plasma membrane"/>
    <property type="evidence" value="ECO:0007669"/>
    <property type="project" value="TreeGrafter"/>
</dbReference>
<dbReference type="Gene3D" id="3.40.50.300">
    <property type="entry name" value="P-loop containing nucleotide triphosphate hydrolases"/>
    <property type="match status" value="1"/>
</dbReference>
<dbReference type="GO" id="GO:0005524">
    <property type="term" value="F:ATP binding"/>
    <property type="evidence" value="ECO:0007669"/>
    <property type="project" value="UniProtKB-KW"/>
</dbReference>
<dbReference type="Pfam" id="PF00005">
    <property type="entry name" value="ABC_tran"/>
    <property type="match status" value="1"/>
</dbReference>
<dbReference type="CDD" id="cd03219">
    <property type="entry name" value="ABC_Mj1267_LivG_branched"/>
    <property type="match status" value="1"/>
</dbReference>
<keyword evidence="2" id="KW-0547">Nucleotide-binding</keyword>
<evidence type="ECO:0000259" key="4">
    <source>
        <dbReference type="PROSITE" id="PS50893"/>
    </source>
</evidence>
<dbReference type="InterPro" id="IPR051120">
    <property type="entry name" value="ABC_AA/LPS_Transport"/>
</dbReference>
<evidence type="ECO:0000256" key="2">
    <source>
        <dbReference type="ARBA" id="ARBA00022741"/>
    </source>
</evidence>
<accession>A0A0E3BNI4</accession>
<sequence length="244" mass="26883">MKHAFSTKDECILQATSLHKYFGGARVINGIDMTIRLGEIRCVIGPNGAGKSTFFKLLTGEHVPTMGEVVFMGKRLGQMMPHERIRQGMGIKFQIPGVFAELSVWDHLTLTRSLRKGATSAESEYQLETFQLKKERDVLAGNLSHGKKQWLEIAMAVSLRPALLMLDEPVAGLSSEETYLTGQLILQLQAAGQTIMVVEHDMTFVRQIATQVTVLHGGRVFADGPAEAVLEREDVADIYLGKAS</sequence>
<organism evidence="5 6">
    <name type="scientific">Comamonas thiooxydans</name>
    <dbReference type="NCBI Taxonomy" id="363952"/>
    <lineage>
        <taxon>Bacteria</taxon>
        <taxon>Pseudomonadati</taxon>
        <taxon>Pseudomonadota</taxon>
        <taxon>Betaproteobacteria</taxon>
        <taxon>Burkholderiales</taxon>
        <taxon>Comamonadaceae</taxon>
        <taxon>Comamonas</taxon>
    </lineage>
</organism>
<dbReference type="PANTHER" id="PTHR45772">
    <property type="entry name" value="CONSERVED COMPONENT OF ABC TRANSPORTER FOR NATURAL AMINO ACIDS-RELATED"/>
    <property type="match status" value="1"/>
</dbReference>
<gene>
    <name evidence="5" type="ORF">P608_24635</name>
</gene>
<dbReference type="InterPro" id="IPR003439">
    <property type="entry name" value="ABC_transporter-like_ATP-bd"/>
</dbReference>
<dbReference type="EMBL" id="AWTP01000158">
    <property type="protein sequence ID" value="KGH04283.1"/>
    <property type="molecule type" value="Genomic_DNA"/>
</dbReference>
<dbReference type="PANTHER" id="PTHR45772:SF8">
    <property type="entry name" value="HIGH-AFFINITY BRANCHED-CHAIN AMINO ACID TRANSPORT ATP-BINDING PROTEIN"/>
    <property type="match status" value="1"/>
</dbReference>
<dbReference type="AlphaFoldDB" id="A0A0E3BNI4"/>
<proteinExistence type="predicted"/>
<reference evidence="5 6" key="1">
    <citation type="submission" date="2013-09" db="EMBL/GenBank/DDBJ databases">
        <title>High correlation between genotypes and phenotypes of environmental bacteria Comamonas testosteroni strains.</title>
        <authorList>
            <person name="Liu L."/>
            <person name="Zhu W."/>
            <person name="Xia X."/>
            <person name="Xu B."/>
            <person name="Luo M."/>
            <person name="Wang G."/>
        </authorList>
    </citation>
    <scope>NUCLEOTIDE SEQUENCE [LARGE SCALE GENOMIC DNA]</scope>
    <source>
        <strain evidence="5 6">DF2</strain>
    </source>
</reference>
<evidence type="ECO:0000313" key="6">
    <source>
        <dbReference type="Proteomes" id="UP000029549"/>
    </source>
</evidence>
<name>A0A0E3BNI4_9BURK</name>
<dbReference type="SUPFAM" id="SSF52540">
    <property type="entry name" value="P-loop containing nucleoside triphosphate hydrolases"/>
    <property type="match status" value="1"/>
</dbReference>